<keyword evidence="3 6" id="KW-0378">Hydrolase</keyword>
<dbReference type="SUPFAM" id="SSF52743">
    <property type="entry name" value="Subtilisin-like"/>
    <property type="match status" value="1"/>
</dbReference>
<dbReference type="Gene3D" id="2.60.40.10">
    <property type="entry name" value="Immunoglobulins"/>
    <property type="match status" value="1"/>
</dbReference>
<evidence type="ECO:0000256" key="1">
    <source>
        <dbReference type="ARBA" id="ARBA00022670"/>
    </source>
</evidence>
<organism evidence="10 11">
    <name type="scientific">Shewanella subflava</name>
    <dbReference type="NCBI Taxonomy" id="2986476"/>
    <lineage>
        <taxon>Bacteria</taxon>
        <taxon>Pseudomonadati</taxon>
        <taxon>Pseudomonadota</taxon>
        <taxon>Gammaproteobacteria</taxon>
        <taxon>Alteromonadales</taxon>
        <taxon>Shewanellaceae</taxon>
        <taxon>Shewanella</taxon>
    </lineage>
</organism>
<evidence type="ECO:0000313" key="11">
    <source>
        <dbReference type="Proteomes" id="UP001163714"/>
    </source>
</evidence>
<keyword evidence="4 6" id="KW-0720">Serine protease</keyword>
<evidence type="ECO:0000256" key="4">
    <source>
        <dbReference type="ARBA" id="ARBA00022825"/>
    </source>
</evidence>
<dbReference type="PROSITE" id="PS00138">
    <property type="entry name" value="SUBTILASE_SER"/>
    <property type="match status" value="1"/>
</dbReference>
<gene>
    <name evidence="10" type="ORF">OHT75_03365</name>
</gene>
<dbReference type="InterPro" id="IPR000209">
    <property type="entry name" value="Peptidase_S8/S53_dom"/>
</dbReference>
<reference evidence="10" key="1">
    <citation type="submission" date="2022-10" db="EMBL/GenBank/DDBJ databases">
        <title>Shewanella flava sp. nov, isolated from the estuary of the Fenhe River into the Yellow River.</title>
        <authorList>
            <person name="Li Y."/>
        </authorList>
    </citation>
    <scope>NUCLEOTIDE SEQUENCE</scope>
    <source>
        <strain evidence="10">FYR11-62</strain>
    </source>
</reference>
<dbReference type="EMBL" id="JAPDMX010000003">
    <property type="protein sequence ID" value="MCW3171518.1"/>
    <property type="molecule type" value="Genomic_DNA"/>
</dbReference>
<dbReference type="InterPro" id="IPR023828">
    <property type="entry name" value="Peptidase_S8_Ser-AS"/>
</dbReference>
<feature type="domain" description="Dystroglycan-type cadherin-like" evidence="9">
    <location>
        <begin position="1069"/>
        <end position="1160"/>
    </location>
</feature>
<dbReference type="InterPro" id="IPR034197">
    <property type="entry name" value="Peptidases_S8_3"/>
</dbReference>
<feature type="signal peptide" evidence="8">
    <location>
        <begin position="1"/>
        <end position="23"/>
    </location>
</feature>
<dbReference type="InterPro" id="IPR045051">
    <property type="entry name" value="SBT"/>
</dbReference>
<comment type="similarity">
    <text evidence="6 7">Belongs to the peptidase S8 family.</text>
</comment>
<keyword evidence="11" id="KW-1185">Reference proteome</keyword>
<keyword evidence="5" id="KW-0325">Glycoprotein</keyword>
<keyword evidence="2 8" id="KW-0732">Signal</keyword>
<dbReference type="RefSeq" id="WP_264725026.1">
    <property type="nucleotide sequence ID" value="NZ_JAPDMX010000003.1"/>
</dbReference>
<evidence type="ECO:0000256" key="7">
    <source>
        <dbReference type="RuleBase" id="RU003355"/>
    </source>
</evidence>
<dbReference type="InterPro" id="IPR013783">
    <property type="entry name" value="Ig-like_fold"/>
</dbReference>
<feature type="chain" id="PRO_5046429024" evidence="8">
    <location>
        <begin position="24"/>
        <end position="1196"/>
    </location>
</feature>
<feature type="active site" description="Charge relay system" evidence="6">
    <location>
        <position position="285"/>
    </location>
</feature>
<dbReference type="CDD" id="cd04852">
    <property type="entry name" value="Peptidases_S8_3"/>
    <property type="match status" value="1"/>
</dbReference>
<keyword evidence="1 6" id="KW-0645">Protease</keyword>
<comment type="caution">
    <text evidence="10">The sequence shown here is derived from an EMBL/GenBank/DDBJ whole genome shotgun (WGS) entry which is preliminary data.</text>
</comment>
<evidence type="ECO:0000256" key="5">
    <source>
        <dbReference type="ARBA" id="ARBA00023180"/>
    </source>
</evidence>
<evidence type="ECO:0000259" key="9">
    <source>
        <dbReference type="SMART" id="SM00736"/>
    </source>
</evidence>
<evidence type="ECO:0000256" key="6">
    <source>
        <dbReference type="PROSITE-ProRule" id="PRU01240"/>
    </source>
</evidence>
<evidence type="ECO:0000256" key="2">
    <source>
        <dbReference type="ARBA" id="ARBA00022729"/>
    </source>
</evidence>
<dbReference type="Gene3D" id="3.50.30.30">
    <property type="match status" value="1"/>
</dbReference>
<dbReference type="InterPro" id="IPR003137">
    <property type="entry name" value="PA_domain"/>
</dbReference>
<dbReference type="PANTHER" id="PTHR10795">
    <property type="entry name" value="PROPROTEIN CONVERTASE SUBTILISIN/KEXIN"/>
    <property type="match status" value="1"/>
</dbReference>
<dbReference type="Proteomes" id="UP001163714">
    <property type="component" value="Unassembled WGS sequence"/>
</dbReference>
<dbReference type="InterPro" id="IPR036852">
    <property type="entry name" value="Peptidase_S8/S53_dom_sf"/>
</dbReference>
<feature type="active site" description="Charge relay system" evidence="6">
    <location>
        <position position="628"/>
    </location>
</feature>
<dbReference type="CDD" id="cd02120">
    <property type="entry name" value="PA_subtilisin_like"/>
    <property type="match status" value="1"/>
</dbReference>
<dbReference type="PROSITE" id="PS00136">
    <property type="entry name" value="SUBTILASE_ASP"/>
    <property type="match status" value="1"/>
</dbReference>
<proteinExistence type="inferred from homology"/>
<dbReference type="InterPro" id="IPR023827">
    <property type="entry name" value="Peptidase_S8_Asp-AS"/>
</dbReference>
<evidence type="ECO:0000313" key="10">
    <source>
        <dbReference type="EMBL" id="MCW3171518.1"/>
    </source>
</evidence>
<dbReference type="Gene3D" id="3.40.50.200">
    <property type="entry name" value="Peptidase S8/S53 domain"/>
    <property type="match status" value="1"/>
</dbReference>
<dbReference type="PRINTS" id="PR00723">
    <property type="entry name" value="SUBTILISIN"/>
</dbReference>
<dbReference type="InterPro" id="IPR006644">
    <property type="entry name" value="Cadg"/>
</dbReference>
<feature type="active site" description="Charge relay system" evidence="6">
    <location>
        <position position="200"/>
    </location>
</feature>
<dbReference type="InterPro" id="IPR015500">
    <property type="entry name" value="Peptidase_S8_subtilisin-rel"/>
</dbReference>
<dbReference type="Pfam" id="PF02225">
    <property type="entry name" value="PA"/>
    <property type="match status" value="1"/>
</dbReference>
<accession>A0ABT3I6P2</accession>
<evidence type="ECO:0000256" key="8">
    <source>
        <dbReference type="SAM" id="SignalP"/>
    </source>
</evidence>
<dbReference type="PROSITE" id="PS51892">
    <property type="entry name" value="SUBTILASE"/>
    <property type="match status" value="1"/>
</dbReference>
<dbReference type="PROSITE" id="PS00137">
    <property type="entry name" value="SUBTILASE_HIS"/>
    <property type="match status" value="1"/>
</dbReference>
<dbReference type="SMART" id="SM00736">
    <property type="entry name" value="CADG"/>
    <property type="match status" value="1"/>
</dbReference>
<dbReference type="Pfam" id="PF00082">
    <property type="entry name" value="Peptidase_S8"/>
    <property type="match status" value="1"/>
</dbReference>
<evidence type="ECO:0000256" key="3">
    <source>
        <dbReference type="ARBA" id="ARBA00022801"/>
    </source>
</evidence>
<sequence length="1196" mass="127035">MKNSRKYLVLSAVSTVFAFSSYADSGKSLNTINPGQEKIKLERASKIRTDGMYFVRFKDSAVASYDGSVAGYSATSIKANKSNKTTNGVLNLKSPASVSYQHYLENKQTQITQRLSTKINRTLKPSQQYQVVANAVAVKLDASEVSTILKDKDVLSVEPVGMHFIHTSTGPEFIGAKKVWQGVNSMPGSQGEGVIVGIMDTGINASHPSFKAVGDDGYAHTNPLGENQYFGDCQQYPEFCNNKLIGIISYADLVDYRAATADNLDDPSYDNLEQKAKIGYDFHGHGSHVASTAAGNVVKNVNYYLEVEEEDGTLIAEKSAFEFPVISGVAPHANIVSYQVCDDVGSCYPEFTIQALEHAIANGIQVLNYSVGGAATDPWSSVSTEAFLNAREAGIHVATAAGNAGPTASTIGSPGNSPWVTTVAAYTHNLTFNSKAVSFMGGETILAPLTGRSITKGFTGKVVQAKDYDEANAMCTEPFAENTFTADQIVVCERGLNARVRKGIIVRDGGAGGMILINLTGGADTVNDDNHVIPAIHLNDTDGKLLTDWLASGSGHQATIEASVTATNDALGDIAGSFSSRGPNLPYPNIFAPDIAAPGVNIYAANAEDRVFKDQTGHISYVSFSGTSMASPHVAGALALIKATHPDWTPAQAQSAIMSTAHQVTYQDDDADGVNVRSNFFAQGAGSLRINHAVNAGLIMDISKQEYLDANPETGGNPGDLNTSSMVNNECISNCTWTRTVTATKSSSWTVDYEYLNEGFSLQVTPAQFSLNAGESQVLTIKAIANIDLVDEWVNGYINLKNADASMSDTHLQATIGFKAGQMVDSVSAKLNNLDNKIAIEDIVTSGSNGLQVKGFGLFKSQSVTGSAIGASNDAERNSPAYNQEVLFTSTTVVKPYTKRLIVEITDTTSPDMDLYVGIDEDNDGKANAYELFYSLVCVSGQEDSNEKCIIERPKSGNYWILAHNFKGSTDDLPDDVTVRLTQVNYSSVASFDIDAPSTVAQDEKFDINLAVNGYLDDSQALTPLEEGEVYYGLLELGTTANLKRNVGGTLIKVEGLAPVDIPVNTAPTVANPLSNIETQLTASGSIDFSVDLSNVFADAENDELSYSVSGLDALSIDGMTLSGTLTQTGTFEVVVTASDAEFSVASEFTLTVAAAPEVVVPVEPGNSSGGGAMGMGWLLIMLAAGLRQRGAIRVK</sequence>
<dbReference type="InterPro" id="IPR022398">
    <property type="entry name" value="Peptidase_S8_His-AS"/>
</dbReference>
<protein>
    <submittedName>
        <fullName evidence="10">S8 family serine peptidase</fullName>
    </submittedName>
</protein>
<name>A0ABT3I6P2_9GAMM</name>